<dbReference type="InterPro" id="IPR020904">
    <property type="entry name" value="Sc_DH/Rdtase_CS"/>
</dbReference>
<dbReference type="PANTHER" id="PTHR43943:SF2">
    <property type="entry name" value="DEHYDROGENASE_REDUCTASE 4"/>
    <property type="match status" value="1"/>
</dbReference>
<dbReference type="CDD" id="cd05233">
    <property type="entry name" value="SDR_c"/>
    <property type="match status" value="1"/>
</dbReference>
<dbReference type="SUPFAM" id="SSF51735">
    <property type="entry name" value="NAD(P)-binding Rossmann-fold domains"/>
    <property type="match status" value="1"/>
</dbReference>
<dbReference type="AlphaFoldDB" id="A0A2S8BKQ6"/>
<comment type="similarity">
    <text evidence="1">Belongs to the short-chain dehydrogenases/reductases (SDR) family.</text>
</comment>
<dbReference type="PANTHER" id="PTHR43943">
    <property type="entry name" value="DEHYDROGENASE/REDUCTASE (SDR FAMILY) MEMBER 4"/>
    <property type="match status" value="1"/>
</dbReference>
<dbReference type="Pfam" id="PF13561">
    <property type="entry name" value="adh_short_C2"/>
    <property type="match status" value="1"/>
</dbReference>
<accession>A0A2S8BKQ6</accession>
<dbReference type="FunFam" id="3.40.50.720:FF:000084">
    <property type="entry name" value="Short-chain dehydrogenase reductase"/>
    <property type="match status" value="1"/>
</dbReference>
<dbReference type="EC" id="1.1.1.100" evidence="4"/>
<feature type="compositionally biased region" description="Basic residues" evidence="3">
    <location>
        <begin position="278"/>
        <end position="292"/>
    </location>
</feature>
<sequence>MSSLDLSGRTAIVTGASRGIGLAIAQRLADAGANVVLTSRKQDSADAAAAEVGGTAIGVAAHAVEEDQARRCIDLALEKFGGVDILVNNAGTNPAFGPLIEQDHGRFAKVFDVNLWAPLLWTSLAVKAWMGEHGGAVVNTASIGGMGFEANLGLYNTTKAALIHVTKQLALELSPRVRVNAICPGVVRTRLAEALWKEHEQLVAGATALGRIGEPDDVAGAVAFLVSDAASWITGETMVIDGGQILGNAMMFRSQLASCGSRTPSASAPARYCCASSGRRRCRPNPPRRRRGTTSPGSARCWWRNPARCAPVRPG</sequence>
<evidence type="ECO:0000256" key="2">
    <source>
        <dbReference type="ARBA" id="ARBA00023002"/>
    </source>
</evidence>
<dbReference type="PRINTS" id="PR00080">
    <property type="entry name" value="SDRFAMILY"/>
</dbReference>
<dbReference type="InterPro" id="IPR002347">
    <property type="entry name" value="SDR_fam"/>
</dbReference>
<evidence type="ECO:0000256" key="3">
    <source>
        <dbReference type="SAM" id="MobiDB-lite"/>
    </source>
</evidence>
<dbReference type="GO" id="GO:0004316">
    <property type="term" value="F:3-oxoacyl-[acyl-carrier-protein] reductase (NADPH) activity"/>
    <property type="evidence" value="ECO:0007669"/>
    <property type="project" value="UniProtKB-EC"/>
</dbReference>
<gene>
    <name evidence="4" type="primary">fabG_10</name>
    <name evidence="4" type="ORF">C1Y40_02613</name>
</gene>
<dbReference type="PRINTS" id="PR00081">
    <property type="entry name" value="GDHRDH"/>
</dbReference>
<dbReference type="NCBIfam" id="NF005559">
    <property type="entry name" value="PRK07231.1"/>
    <property type="match status" value="1"/>
</dbReference>
<dbReference type="EMBL" id="PPEA01000374">
    <property type="protein sequence ID" value="PQM47208.1"/>
    <property type="molecule type" value="Genomic_DNA"/>
</dbReference>
<proteinExistence type="inferred from homology"/>
<comment type="caution">
    <text evidence="4">The sequence shown here is derived from an EMBL/GenBank/DDBJ whole genome shotgun (WGS) entry which is preliminary data.</text>
</comment>
<reference evidence="4 5" key="1">
    <citation type="journal article" date="2017" name="Int. J. Syst. Evol. Microbiol.">
        <title>Mycobacterium talmoniae sp. nov., a slowly growing mycobacterium isolated from human respiratory samples.</title>
        <authorList>
            <person name="Davidson R.M."/>
            <person name="DeGroote M.A."/>
            <person name="Marola J.L."/>
            <person name="Buss S."/>
            <person name="Jones V."/>
            <person name="McNeil M.R."/>
            <person name="Freifeld A.G."/>
            <person name="Elaine Epperson L."/>
            <person name="Hasan N.A."/>
            <person name="Jackson M."/>
            <person name="Iwen P.C."/>
            <person name="Salfinger M."/>
            <person name="Strong M."/>
        </authorList>
    </citation>
    <scope>NUCLEOTIDE SEQUENCE [LARGE SCALE GENOMIC DNA]</scope>
    <source>
        <strain evidence="4 5">ATCC BAA-2683</strain>
    </source>
</reference>
<evidence type="ECO:0000256" key="1">
    <source>
        <dbReference type="ARBA" id="ARBA00006484"/>
    </source>
</evidence>
<organism evidence="4 5">
    <name type="scientific">Mycobacterium talmoniae</name>
    <dbReference type="NCBI Taxonomy" id="1858794"/>
    <lineage>
        <taxon>Bacteria</taxon>
        <taxon>Bacillati</taxon>
        <taxon>Actinomycetota</taxon>
        <taxon>Actinomycetes</taxon>
        <taxon>Mycobacteriales</taxon>
        <taxon>Mycobacteriaceae</taxon>
        <taxon>Mycobacterium</taxon>
    </lineage>
</organism>
<name>A0A2S8BKQ6_9MYCO</name>
<keyword evidence="2 4" id="KW-0560">Oxidoreductase</keyword>
<dbReference type="Gene3D" id="3.40.50.720">
    <property type="entry name" value="NAD(P)-binding Rossmann-like Domain"/>
    <property type="match status" value="1"/>
</dbReference>
<dbReference type="InterPro" id="IPR036291">
    <property type="entry name" value="NAD(P)-bd_dom_sf"/>
</dbReference>
<dbReference type="PROSITE" id="PS00061">
    <property type="entry name" value="ADH_SHORT"/>
    <property type="match status" value="1"/>
</dbReference>
<evidence type="ECO:0000313" key="4">
    <source>
        <dbReference type="EMBL" id="PQM47208.1"/>
    </source>
</evidence>
<feature type="region of interest" description="Disordered" evidence="3">
    <location>
        <begin position="278"/>
        <end position="297"/>
    </location>
</feature>
<dbReference type="Proteomes" id="UP000238296">
    <property type="component" value="Unassembled WGS sequence"/>
</dbReference>
<evidence type="ECO:0000313" key="5">
    <source>
        <dbReference type="Proteomes" id="UP000238296"/>
    </source>
</evidence>
<protein>
    <submittedName>
        <fullName evidence="4">3-oxoacyl-[acyl-carrier-protein] reductase FabG</fullName>
        <ecNumber evidence="4">1.1.1.100</ecNumber>
    </submittedName>
</protein>